<dbReference type="Proteomes" id="UP000024635">
    <property type="component" value="Unassembled WGS sequence"/>
</dbReference>
<sequence>MFDFLSGQFDSWYLRFVFRSTLIFLFIIKIHSPSFKITYLIFDQLSNFCLRGTFVKLQGELGVTNKCLEREWLMKERDIDGPKNFFPVI</sequence>
<organism evidence="1 2">
    <name type="scientific">Ancylostoma ceylanicum</name>
    <dbReference type="NCBI Taxonomy" id="53326"/>
    <lineage>
        <taxon>Eukaryota</taxon>
        <taxon>Metazoa</taxon>
        <taxon>Ecdysozoa</taxon>
        <taxon>Nematoda</taxon>
        <taxon>Chromadorea</taxon>
        <taxon>Rhabditida</taxon>
        <taxon>Rhabditina</taxon>
        <taxon>Rhabditomorpha</taxon>
        <taxon>Strongyloidea</taxon>
        <taxon>Ancylostomatidae</taxon>
        <taxon>Ancylostomatinae</taxon>
        <taxon>Ancylostoma</taxon>
    </lineage>
</organism>
<protein>
    <submittedName>
        <fullName evidence="1">Uncharacterized protein</fullName>
    </submittedName>
</protein>
<dbReference type="EMBL" id="JARK01001610">
    <property type="protein sequence ID" value="EYB86708.1"/>
    <property type="molecule type" value="Genomic_DNA"/>
</dbReference>
<keyword evidence="2" id="KW-1185">Reference proteome</keyword>
<dbReference type="AlphaFoldDB" id="A0A016S7V4"/>
<gene>
    <name evidence="1" type="primary">Acey_s0274.g1014</name>
    <name evidence="1" type="ORF">Y032_0274g1014</name>
</gene>
<accession>A0A016S7V4</accession>
<evidence type="ECO:0000313" key="1">
    <source>
        <dbReference type="EMBL" id="EYB86708.1"/>
    </source>
</evidence>
<evidence type="ECO:0000313" key="2">
    <source>
        <dbReference type="Proteomes" id="UP000024635"/>
    </source>
</evidence>
<comment type="caution">
    <text evidence="1">The sequence shown here is derived from an EMBL/GenBank/DDBJ whole genome shotgun (WGS) entry which is preliminary data.</text>
</comment>
<name>A0A016S7V4_9BILA</name>
<proteinExistence type="predicted"/>
<reference evidence="2" key="1">
    <citation type="journal article" date="2015" name="Nat. Genet.">
        <title>The genome and transcriptome of the zoonotic hookworm Ancylostoma ceylanicum identify infection-specific gene families.</title>
        <authorList>
            <person name="Schwarz E.M."/>
            <person name="Hu Y."/>
            <person name="Antoshechkin I."/>
            <person name="Miller M.M."/>
            <person name="Sternberg P.W."/>
            <person name="Aroian R.V."/>
        </authorList>
    </citation>
    <scope>NUCLEOTIDE SEQUENCE</scope>
    <source>
        <strain evidence="2">HY135</strain>
    </source>
</reference>